<keyword evidence="6 7" id="KW-0472">Membrane</keyword>
<dbReference type="RefSeq" id="WP_153382253.1">
    <property type="nucleotide sequence ID" value="NZ_VDFM01000002.1"/>
</dbReference>
<dbReference type="PANTHER" id="PTHR23514">
    <property type="entry name" value="BYPASS OF STOP CODON PROTEIN 6"/>
    <property type="match status" value="1"/>
</dbReference>
<evidence type="ECO:0000259" key="8">
    <source>
        <dbReference type="PROSITE" id="PS50850"/>
    </source>
</evidence>
<gene>
    <name evidence="9" type="ORF">FHL02_03090</name>
</gene>
<dbReference type="EMBL" id="VDFM01000002">
    <property type="protein sequence ID" value="MQS52002.1"/>
    <property type="molecule type" value="Genomic_DNA"/>
</dbReference>
<feature type="transmembrane region" description="Helical" evidence="7">
    <location>
        <begin position="207"/>
        <end position="227"/>
    </location>
</feature>
<evidence type="ECO:0000256" key="1">
    <source>
        <dbReference type="ARBA" id="ARBA00004651"/>
    </source>
</evidence>
<reference evidence="9 10" key="1">
    <citation type="journal article" date="2019" name="Syst. Appl. Microbiol.">
        <title>Polyphasic characterization of two novel Lactobacillus spp. isolated from blown salami packages: Description of Lactobacillus halodurans sp. nov. and Lactobacillus salsicarnum sp. nov.</title>
        <authorList>
            <person name="Schuster J.A."/>
            <person name="Klingl A."/>
            <person name="Vogel R.F."/>
            <person name="Ehrmann M.A."/>
        </authorList>
    </citation>
    <scope>NUCLEOTIDE SEQUENCE [LARGE SCALE GENOMIC DNA]</scope>
    <source>
        <strain evidence="9 10">TMW 1.2118</strain>
    </source>
</reference>
<accession>A0A5P0ZG44</accession>
<evidence type="ECO:0000313" key="10">
    <source>
        <dbReference type="Proteomes" id="UP000380386"/>
    </source>
</evidence>
<keyword evidence="4 7" id="KW-0812">Transmembrane</keyword>
<dbReference type="InterPro" id="IPR036259">
    <property type="entry name" value="MFS_trans_sf"/>
</dbReference>
<feature type="transmembrane region" description="Helical" evidence="7">
    <location>
        <begin position="364"/>
        <end position="385"/>
    </location>
</feature>
<dbReference type="InterPro" id="IPR020846">
    <property type="entry name" value="MFS_dom"/>
</dbReference>
<dbReference type="PROSITE" id="PS00216">
    <property type="entry name" value="SUGAR_TRANSPORT_1"/>
    <property type="match status" value="1"/>
</dbReference>
<dbReference type="AlphaFoldDB" id="A0A5P0ZG44"/>
<dbReference type="Pfam" id="PF07690">
    <property type="entry name" value="MFS_1"/>
    <property type="match status" value="1"/>
</dbReference>
<keyword evidence="3" id="KW-0813">Transport</keyword>
<dbReference type="PANTHER" id="PTHR23514:SF3">
    <property type="entry name" value="BYPASS OF STOP CODON PROTEIN 6"/>
    <property type="match status" value="1"/>
</dbReference>
<dbReference type="Proteomes" id="UP000380386">
    <property type="component" value="Unassembled WGS sequence"/>
</dbReference>
<dbReference type="GO" id="GO:0022857">
    <property type="term" value="F:transmembrane transporter activity"/>
    <property type="evidence" value="ECO:0007669"/>
    <property type="project" value="InterPro"/>
</dbReference>
<sequence>MDRTERVKFSWHLYLNYLIHGMAIVVLAQNMNVLGDQWHVSDAKVAMVISSLGIGRLLVLYFSGLLSDKYGRKLFVRMGILTYIPFFIGIVLSPNVYVAYFFGILAGMANSFLDSGTYPALMETFPTNATTANVLIKAFASIGELILPIFVTILEAFNLWHGYSFIFCAAVLALNYLFIRKAKFVEVDVSGIKFKDSKSKLSVVEKVNAVTLTVYGYIAMSTFYLVSQWLTKYGQEALNMNTAHARYLVSIYSMGSIVGVIITTVLTSRHLLKGTHIMFLSTVVSFVTLTTMTAILNPTVILIGSFLVGASAAGGVLQVGLTIMSELFPKRKGMVTGIYYTAGGLSSFTIPVITGFLYNNGVRSIMVFDCVIAVIGVLCSVVVILNTRNKSAIGV</sequence>
<protein>
    <submittedName>
        <fullName evidence="9">MFS transporter</fullName>
    </submittedName>
</protein>
<comment type="subcellular location">
    <subcellularLocation>
        <location evidence="1">Cell membrane</location>
        <topology evidence="1">Multi-pass membrane protein</topology>
    </subcellularLocation>
</comment>
<feature type="transmembrane region" description="Helical" evidence="7">
    <location>
        <begin position="97"/>
        <end position="113"/>
    </location>
</feature>
<dbReference type="SUPFAM" id="SSF103473">
    <property type="entry name" value="MFS general substrate transporter"/>
    <property type="match status" value="1"/>
</dbReference>
<feature type="transmembrane region" description="Helical" evidence="7">
    <location>
        <begin position="12"/>
        <end position="31"/>
    </location>
</feature>
<organism evidence="9 10">
    <name type="scientific">Companilactobacillus mishanensis</name>
    <dbReference type="NCBI Taxonomy" id="2486008"/>
    <lineage>
        <taxon>Bacteria</taxon>
        <taxon>Bacillati</taxon>
        <taxon>Bacillota</taxon>
        <taxon>Bacilli</taxon>
        <taxon>Lactobacillales</taxon>
        <taxon>Lactobacillaceae</taxon>
        <taxon>Companilactobacillus</taxon>
    </lineage>
</organism>
<dbReference type="InterPro" id="IPR005829">
    <property type="entry name" value="Sugar_transporter_CS"/>
</dbReference>
<comment type="similarity">
    <text evidence="2">Belongs to the major facilitator superfamily.</text>
</comment>
<dbReference type="InterPro" id="IPR051788">
    <property type="entry name" value="MFS_Transporter"/>
</dbReference>
<feature type="transmembrane region" description="Helical" evidence="7">
    <location>
        <begin position="337"/>
        <end position="358"/>
    </location>
</feature>
<evidence type="ECO:0000313" key="9">
    <source>
        <dbReference type="EMBL" id="MQS52002.1"/>
    </source>
</evidence>
<evidence type="ECO:0000256" key="3">
    <source>
        <dbReference type="ARBA" id="ARBA00022448"/>
    </source>
</evidence>
<evidence type="ECO:0000256" key="5">
    <source>
        <dbReference type="ARBA" id="ARBA00022989"/>
    </source>
</evidence>
<dbReference type="GO" id="GO:0005886">
    <property type="term" value="C:plasma membrane"/>
    <property type="evidence" value="ECO:0007669"/>
    <property type="project" value="UniProtKB-SubCell"/>
</dbReference>
<proteinExistence type="inferred from homology"/>
<evidence type="ECO:0000256" key="6">
    <source>
        <dbReference type="ARBA" id="ARBA00023136"/>
    </source>
</evidence>
<dbReference type="InterPro" id="IPR011701">
    <property type="entry name" value="MFS"/>
</dbReference>
<feature type="transmembrane region" description="Helical" evidence="7">
    <location>
        <begin position="74"/>
        <end position="91"/>
    </location>
</feature>
<feature type="transmembrane region" description="Helical" evidence="7">
    <location>
        <begin position="43"/>
        <end position="62"/>
    </location>
</feature>
<evidence type="ECO:0000256" key="2">
    <source>
        <dbReference type="ARBA" id="ARBA00008335"/>
    </source>
</evidence>
<name>A0A5P0ZG44_9LACO</name>
<feature type="transmembrane region" description="Helical" evidence="7">
    <location>
        <begin position="160"/>
        <end position="179"/>
    </location>
</feature>
<feature type="transmembrane region" description="Helical" evidence="7">
    <location>
        <begin position="302"/>
        <end position="325"/>
    </location>
</feature>
<feature type="transmembrane region" description="Helical" evidence="7">
    <location>
        <begin position="278"/>
        <end position="296"/>
    </location>
</feature>
<evidence type="ECO:0000256" key="4">
    <source>
        <dbReference type="ARBA" id="ARBA00022692"/>
    </source>
</evidence>
<dbReference type="Gene3D" id="1.20.1250.20">
    <property type="entry name" value="MFS general substrate transporter like domains"/>
    <property type="match status" value="2"/>
</dbReference>
<evidence type="ECO:0000256" key="7">
    <source>
        <dbReference type="SAM" id="Phobius"/>
    </source>
</evidence>
<dbReference type="OrthoDB" id="7066727at2"/>
<feature type="transmembrane region" description="Helical" evidence="7">
    <location>
        <begin position="134"/>
        <end position="154"/>
    </location>
</feature>
<dbReference type="PROSITE" id="PS50850">
    <property type="entry name" value="MFS"/>
    <property type="match status" value="1"/>
</dbReference>
<keyword evidence="5 7" id="KW-1133">Transmembrane helix</keyword>
<feature type="domain" description="Major facilitator superfamily (MFS) profile" evidence="8">
    <location>
        <begin position="9"/>
        <end position="388"/>
    </location>
</feature>
<feature type="transmembrane region" description="Helical" evidence="7">
    <location>
        <begin position="247"/>
        <end position="266"/>
    </location>
</feature>
<comment type="caution">
    <text evidence="9">The sequence shown here is derived from an EMBL/GenBank/DDBJ whole genome shotgun (WGS) entry which is preliminary data.</text>
</comment>